<dbReference type="AlphaFoldDB" id="A0A939INY1"/>
<dbReference type="NCBIfam" id="TIGR01946">
    <property type="entry name" value="rnfD"/>
    <property type="match status" value="1"/>
</dbReference>
<keyword evidence="9 10" id="KW-0472">Membrane</keyword>
<evidence type="ECO:0000256" key="4">
    <source>
        <dbReference type="ARBA" id="ARBA00022643"/>
    </source>
</evidence>
<keyword evidence="5 10" id="KW-0812">Transmembrane</keyword>
<feature type="transmembrane region" description="Helical" evidence="10">
    <location>
        <begin position="286"/>
        <end position="303"/>
    </location>
</feature>
<comment type="caution">
    <text evidence="10">Lacks conserved residue(s) required for the propagation of feature annotation.</text>
</comment>
<organism evidence="11 12">
    <name type="scientific">Parahaliea mediterranea</name>
    <dbReference type="NCBI Taxonomy" id="651086"/>
    <lineage>
        <taxon>Bacteria</taxon>
        <taxon>Pseudomonadati</taxon>
        <taxon>Pseudomonadota</taxon>
        <taxon>Gammaproteobacteria</taxon>
        <taxon>Cellvibrionales</taxon>
        <taxon>Halieaceae</taxon>
        <taxon>Parahaliea</taxon>
    </lineage>
</organism>
<dbReference type="GO" id="GO:0005886">
    <property type="term" value="C:plasma membrane"/>
    <property type="evidence" value="ECO:0007669"/>
    <property type="project" value="UniProtKB-SubCell"/>
</dbReference>
<comment type="caution">
    <text evidence="11">The sequence shown here is derived from an EMBL/GenBank/DDBJ whole genome shotgun (WGS) entry which is preliminary data.</text>
</comment>
<dbReference type="NCBIfam" id="NF002011">
    <property type="entry name" value="PRK00816.1"/>
    <property type="match status" value="1"/>
</dbReference>
<evidence type="ECO:0000256" key="10">
    <source>
        <dbReference type="HAMAP-Rule" id="MF_00462"/>
    </source>
</evidence>
<evidence type="ECO:0000256" key="3">
    <source>
        <dbReference type="ARBA" id="ARBA00022630"/>
    </source>
</evidence>
<dbReference type="Pfam" id="PF03116">
    <property type="entry name" value="NQR2_RnfD_RnfE"/>
    <property type="match status" value="1"/>
</dbReference>
<protein>
    <recommendedName>
        <fullName evidence="10">Ion-translocating oxidoreductase complex subunit D</fullName>
        <ecNumber evidence="10">7.-.-.-</ecNumber>
    </recommendedName>
    <alternativeName>
        <fullName evidence="10">Rnf electron transport complex subunit D</fullName>
    </alternativeName>
</protein>
<feature type="modified residue" description="FMN phosphoryl threonine" evidence="10">
    <location>
        <position position="174"/>
    </location>
</feature>
<feature type="transmembrane region" description="Helical" evidence="10">
    <location>
        <begin position="309"/>
        <end position="327"/>
    </location>
</feature>
<evidence type="ECO:0000256" key="9">
    <source>
        <dbReference type="ARBA" id="ARBA00023136"/>
    </source>
</evidence>
<evidence type="ECO:0000313" key="11">
    <source>
        <dbReference type="EMBL" id="MBN7798512.1"/>
    </source>
</evidence>
<dbReference type="PANTHER" id="PTHR30578:SF0">
    <property type="entry name" value="ION-TRANSLOCATING OXIDOREDUCTASE COMPLEX SUBUNIT D"/>
    <property type="match status" value="1"/>
</dbReference>
<keyword evidence="3 10" id="KW-0285">Flavoprotein</keyword>
<keyword evidence="6 10" id="KW-1278">Translocase</keyword>
<comment type="subcellular location">
    <subcellularLocation>
        <location evidence="10">Cell inner membrane</location>
        <topology evidence="10">Multi-pass membrane protein</topology>
    </subcellularLocation>
</comment>
<evidence type="ECO:0000256" key="2">
    <source>
        <dbReference type="ARBA" id="ARBA00022553"/>
    </source>
</evidence>
<accession>A0A939INY1</accession>
<comment type="subunit">
    <text evidence="10">The complex is composed of six subunits: RnfA, RnfB, RnfC, RnfD, RnfE and RnfG.</text>
</comment>
<evidence type="ECO:0000256" key="8">
    <source>
        <dbReference type="ARBA" id="ARBA00022989"/>
    </source>
</evidence>
<dbReference type="InterPro" id="IPR004338">
    <property type="entry name" value="NqrB/RnfD"/>
</dbReference>
<proteinExistence type="inferred from homology"/>
<dbReference type="HAMAP" id="MF_00462">
    <property type="entry name" value="RsxD_RnfD"/>
    <property type="match status" value="1"/>
</dbReference>
<evidence type="ECO:0000256" key="7">
    <source>
        <dbReference type="ARBA" id="ARBA00022982"/>
    </source>
</evidence>
<keyword evidence="4 10" id="KW-0288">FMN</keyword>
<feature type="transmembrane region" description="Helical" evidence="10">
    <location>
        <begin position="257"/>
        <end position="274"/>
    </location>
</feature>
<keyword evidence="2 10" id="KW-0597">Phosphoprotein</keyword>
<dbReference type="InterPro" id="IPR011303">
    <property type="entry name" value="RnfD_bac"/>
</dbReference>
<feature type="transmembrane region" description="Helical" evidence="10">
    <location>
        <begin position="71"/>
        <end position="89"/>
    </location>
</feature>
<evidence type="ECO:0000256" key="6">
    <source>
        <dbReference type="ARBA" id="ARBA00022967"/>
    </source>
</evidence>
<comment type="function">
    <text evidence="10">Part of a membrane-bound complex that couples electron transfer with translocation of ions across the membrane.</text>
</comment>
<gene>
    <name evidence="11" type="primary">rsxD</name>
    <name evidence="10" type="synonym">rnfD</name>
    <name evidence="11" type="ORF">JYP50_18060</name>
</gene>
<feature type="transmembrane region" description="Helical" evidence="10">
    <location>
        <begin position="125"/>
        <end position="143"/>
    </location>
</feature>
<dbReference type="EMBL" id="JAFKCZ010000015">
    <property type="protein sequence ID" value="MBN7798512.1"/>
    <property type="molecule type" value="Genomic_DNA"/>
</dbReference>
<keyword evidence="10" id="KW-1003">Cell membrane</keyword>
<comment type="cofactor">
    <cofactor evidence="10">
        <name>FMN</name>
        <dbReference type="ChEBI" id="CHEBI:58210"/>
    </cofactor>
</comment>
<comment type="similarity">
    <text evidence="10">Belongs to the NqrB/RnfD family.</text>
</comment>
<reference evidence="11" key="1">
    <citation type="submission" date="2021-02" db="EMBL/GenBank/DDBJ databases">
        <title>PHA producing bacteria isolated from coastal sediment in Guangdong, Shenzhen.</title>
        <authorList>
            <person name="Zheng W."/>
            <person name="Yu S."/>
            <person name="Huang Y."/>
        </authorList>
    </citation>
    <scope>NUCLEOTIDE SEQUENCE</scope>
    <source>
        <strain evidence="11">TN14-10</strain>
    </source>
</reference>
<dbReference type="EC" id="7.-.-.-" evidence="10"/>
<evidence type="ECO:0000256" key="1">
    <source>
        <dbReference type="ARBA" id="ARBA00022448"/>
    </source>
</evidence>
<dbReference type="PANTHER" id="PTHR30578">
    <property type="entry name" value="ELECTRON TRANSPORT COMPLEX PROTEIN RNFD"/>
    <property type="match status" value="1"/>
</dbReference>
<keyword evidence="1 10" id="KW-0813">Transport</keyword>
<evidence type="ECO:0000256" key="5">
    <source>
        <dbReference type="ARBA" id="ARBA00022692"/>
    </source>
</evidence>
<feature type="transmembrane region" description="Helical" evidence="10">
    <location>
        <begin position="227"/>
        <end position="245"/>
    </location>
</feature>
<keyword evidence="8 10" id="KW-1133">Transmembrane helix</keyword>
<keyword evidence="12" id="KW-1185">Reference proteome</keyword>
<dbReference type="GO" id="GO:0055085">
    <property type="term" value="P:transmembrane transport"/>
    <property type="evidence" value="ECO:0007669"/>
    <property type="project" value="InterPro"/>
</dbReference>
<keyword evidence="10" id="KW-0997">Cell inner membrane</keyword>
<name>A0A939INY1_9GAMM</name>
<dbReference type="RefSeq" id="WP_206561958.1">
    <property type="nucleotide sequence ID" value="NZ_JAFKCZ010000015.1"/>
</dbReference>
<evidence type="ECO:0000313" key="12">
    <source>
        <dbReference type="Proteomes" id="UP000664303"/>
    </source>
</evidence>
<dbReference type="GO" id="GO:0022900">
    <property type="term" value="P:electron transport chain"/>
    <property type="evidence" value="ECO:0007669"/>
    <property type="project" value="UniProtKB-UniRule"/>
</dbReference>
<keyword evidence="7 10" id="KW-0249">Electron transport</keyword>
<sequence>MALLRVTSPHAHGPMSTPKVMRQVLLATLPGVLVLTHFFGFGTLVNILWGGLLAVALESLALKLRGRSPGFYLKDCSALVTAVLLGIALPPYAPWWLVAVGIASAILLAKHLYGGLGYNPFNPAMVGYVVLLISFPVQMTAWAPPRGVGEVPGLLEALLACFAPASYDGVTQATPLDVLKQNNSLLIGDLWKDNPLFGRWGGAGWEWANIAFLAGGLWLLYRRIFTWHAPVAFLAALALMAALIYDGGSSASGGSPLFHLLSGATMFGAFFIVTDPVTSAVSVRGRLVYGALIGLLVYVIRVWGNYPDAVAFAVLIMNFAAPFIDHYTQPRTYGHKTGGTR</sequence>
<dbReference type="Proteomes" id="UP000664303">
    <property type="component" value="Unassembled WGS sequence"/>
</dbReference>